<feature type="binding site" evidence="9">
    <location>
        <position position="127"/>
    </location>
    <ligand>
        <name>substrate</name>
    </ligand>
</feature>
<dbReference type="PIRSF" id="PIRSF000164">
    <property type="entry name" value="DHO_oxidase"/>
    <property type="match status" value="1"/>
</dbReference>
<name>A0A402D3P4_9BACT</name>
<feature type="binding site" evidence="9">
    <location>
        <begin position="265"/>
        <end position="266"/>
    </location>
    <ligand>
        <name>FMN</name>
        <dbReference type="ChEBI" id="CHEBI:58210"/>
    </ligand>
</feature>
<evidence type="ECO:0000256" key="5">
    <source>
        <dbReference type="ARBA" id="ARBA00022630"/>
    </source>
</evidence>
<comment type="similarity">
    <text evidence="3 9">Belongs to the dihydroorotate dehydrogenase family. Type 1 subfamily.</text>
</comment>
<dbReference type="InterPro" id="IPR005720">
    <property type="entry name" value="Dihydroorotate_DH_cat"/>
</dbReference>
<dbReference type="PROSITE" id="PS00911">
    <property type="entry name" value="DHODEHASE_1"/>
    <property type="match status" value="1"/>
</dbReference>
<evidence type="ECO:0000313" key="11">
    <source>
        <dbReference type="Proteomes" id="UP000287394"/>
    </source>
</evidence>
<proteinExistence type="inferred from homology"/>
<dbReference type="InterPro" id="IPR050074">
    <property type="entry name" value="DHO_dehydrogenase"/>
</dbReference>
<feature type="binding site" evidence="9">
    <location>
        <begin position="45"/>
        <end position="46"/>
    </location>
    <ligand>
        <name>FMN</name>
        <dbReference type="ChEBI" id="CHEBI:58210"/>
    </ligand>
</feature>
<dbReference type="InterPro" id="IPR024920">
    <property type="entry name" value="Dihydroorotate_DH_1"/>
</dbReference>
<accession>A0A402D3P4</accession>
<keyword evidence="8 9" id="KW-0560">Oxidoreductase</keyword>
<feature type="binding site" evidence="9">
    <location>
        <begin position="69"/>
        <end position="73"/>
    </location>
    <ligand>
        <name>substrate</name>
    </ligand>
</feature>
<dbReference type="InterPro" id="IPR013785">
    <property type="entry name" value="Aldolase_TIM"/>
</dbReference>
<feature type="binding site" evidence="9">
    <location>
        <begin position="191"/>
        <end position="192"/>
    </location>
    <ligand>
        <name>substrate</name>
    </ligand>
</feature>
<dbReference type="GO" id="GO:0006207">
    <property type="term" value="P:'de novo' pyrimidine nucleobase biosynthetic process"/>
    <property type="evidence" value="ECO:0007669"/>
    <property type="project" value="InterPro"/>
</dbReference>
<evidence type="ECO:0000256" key="4">
    <source>
        <dbReference type="ARBA" id="ARBA00022490"/>
    </source>
</evidence>
<feature type="binding site" evidence="9">
    <location>
        <begin position="243"/>
        <end position="244"/>
    </location>
    <ligand>
        <name>FMN</name>
        <dbReference type="ChEBI" id="CHEBI:58210"/>
    </ligand>
</feature>
<dbReference type="HAMAP" id="MF_00224">
    <property type="entry name" value="DHO_dh_type1"/>
    <property type="match status" value="1"/>
</dbReference>
<dbReference type="Pfam" id="PF01180">
    <property type="entry name" value="DHO_dh"/>
    <property type="match status" value="1"/>
</dbReference>
<keyword evidence="4 9" id="KW-0963">Cytoplasm</keyword>
<dbReference type="KEGG" id="ccot:CCAX7_39190"/>
<dbReference type="PROSITE" id="PS00912">
    <property type="entry name" value="DHODEHASE_2"/>
    <property type="match status" value="1"/>
</dbReference>
<organism evidence="10 11">
    <name type="scientific">Capsulimonas corticalis</name>
    <dbReference type="NCBI Taxonomy" id="2219043"/>
    <lineage>
        <taxon>Bacteria</taxon>
        <taxon>Bacillati</taxon>
        <taxon>Armatimonadota</taxon>
        <taxon>Armatimonadia</taxon>
        <taxon>Capsulimonadales</taxon>
        <taxon>Capsulimonadaceae</taxon>
        <taxon>Capsulimonas</taxon>
    </lineage>
</organism>
<dbReference type="FunFam" id="3.20.20.70:FF:000027">
    <property type="entry name" value="Dihydropyrimidine dehydrogenase [NADP(+)]"/>
    <property type="match status" value="1"/>
</dbReference>
<evidence type="ECO:0000256" key="3">
    <source>
        <dbReference type="ARBA" id="ARBA00008008"/>
    </source>
</evidence>
<dbReference type="EMBL" id="AP025739">
    <property type="protein sequence ID" value="BDI31868.1"/>
    <property type="molecule type" value="Genomic_DNA"/>
</dbReference>
<comment type="pathway">
    <text evidence="2 9">Pyrimidine metabolism; UMP biosynthesis via de novo pathway.</text>
</comment>
<comment type="function">
    <text evidence="9">Catalyzes the conversion of dihydroorotate to orotate.</text>
</comment>
<dbReference type="AlphaFoldDB" id="A0A402D3P4"/>
<dbReference type="NCBIfam" id="NF005574">
    <property type="entry name" value="PRK07259.1"/>
    <property type="match status" value="1"/>
</dbReference>
<keyword evidence="5 9" id="KW-0285">Flavoprotein</keyword>
<dbReference type="InterPro" id="IPR033888">
    <property type="entry name" value="DHOD_1B"/>
</dbReference>
<dbReference type="PANTHER" id="PTHR48109">
    <property type="entry name" value="DIHYDROOROTATE DEHYDROGENASE (QUINONE), MITOCHONDRIAL-RELATED"/>
    <property type="match status" value="1"/>
</dbReference>
<dbReference type="CDD" id="cd04740">
    <property type="entry name" value="DHOD_1B_like"/>
    <property type="match status" value="1"/>
</dbReference>
<comment type="catalytic activity">
    <reaction evidence="9">
        <text>(S)-dihydroorotate + A = orotate + AH2</text>
        <dbReference type="Rhea" id="RHEA:18073"/>
        <dbReference type="ChEBI" id="CHEBI:13193"/>
        <dbReference type="ChEBI" id="CHEBI:17499"/>
        <dbReference type="ChEBI" id="CHEBI:30839"/>
        <dbReference type="ChEBI" id="CHEBI:30864"/>
    </reaction>
</comment>
<comment type="subcellular location">
    <subcellularLocation>
        <location evidence="1 9">Cytoplasm</location>
    </subcellularLocation>
</comment>
<evidence type="ECO:0000256" key="2">
    <source>
        <dbReference type="ARBA" id="ARBA00004725"/>
    </source>
</evidence>
<evidence type="ECO:0000256" key="8">
    <source>
        <dbReference type="ARBA" id="ARBA00023002"/>
    </source>
</evidence>
<dbReference type="Proteomes" id="UP000287394">
    <property type="component" value="Chromosome"/>
</dbReference>
<dbReference type="InterPro" id="IPR049622">
    <property type="entry name" value="Dihydroorotate_DH_I"/>
</dbReference>
<feature type="active site" description="Nucleophile" evidence="9">
    <location>
        <position position="130"/>
    </location>
</feature>
<dbReference type="FunCoup" id="A0A402D3P4">
    <property type="interactions" value="514"/>
</dbReference>
<dbReference type="PANTHER" id="PTHR48109:SF1">
    <property type="entry name" value="DIHYDROOROTATE DEHYDROGENASE (FUMARATE)"/>
    <property type="match status" value="1"/>
</dbReference>
<evidence type="ECO:0000313" key="10">
    <source>
        <dbReference type="EMBL" id="BDI31868.1"/>
    </source>
</evidence>
<dbReference type="NCBIfam" id="TIGR01037">
    <property type="entry name" value="pyrD_sub1_fam"/>
    <property type="match status" value="1"/>
</dbReference>
<keyword evidence="11" id="KW-1185">Reference proteome</keyword>
<dbReference type="GO" id="GO:0044205">
    <property type="term" value="P:'de novo' UMP biosynthetic process"/>
    <property type="evidence" value="ECO:0007669"/>
    <property type="project" value="UniProtKB-UniRule"/>
</dbReference>
<evidence type="ECO:0000256" key="7">
    <source>
        <dbReference type="ARBA" id="ARBA00022975"/>
    </source>
</evidence>
<dbReference type="Gene3D" id="3.20.20.70">
    <property type="entry name" value="Aldolase class I"/>
    <property type="match status" value="1"/>
</dbReference>
<keyword evidence="7 9" id="KW-0665">Pyrimidine biosynthesis</keyword>
<dbReference type="EC" id="1.3.-.-" evidence="9"/>
<feature type="binding site" evidence="9">
    <location>
        <position position="45"/>
    </location>
    <ligand>
        <name>substrate</name>
    </ligand>
</feature>
<feature type="binding site" evidence="9">
    <location>
        <position position="99"/>
    </location>
    <ligand>
        <name>FMN</name>
        <dbReference type="ChEBI" id="CHEBI:58210"/>
    </ligand>
</feature>
<evidence type="ECO:0000256" key="6">
    <source>
        <dbReference type="ARBA" id="ARBA00022643"/>
    </source>
</evidence>
<feature type="binding site" evidence="9">
    <location>
        <position position="190"/>
    </location>
    <ligand>
        <name>FMN</name>
        <dbReference type="ChEBI" id="CHEBI:58210"/>
    </ligand>
</feature>
<protein>
    <recommendedName>
        <fullName evidence="9">Dihydroorotate dehydrogenase</fullName>
        <shortName evidence="9">DHOD</shortName>
        <shortName evidence="9">DHODase</shortName>
        <shortName evidence="9">DHOdehase</shortName>
        <ecNumber evidence="9">1.3.-.-</ecNumber>
    </recommendedName>
</protein>
<dbReference type="RefSeq" id="WP_119324104.1">
    <property type="nucleotide sequence ID" value="NZ_AP025739.1"/>
</dbReference>
<dbReference type="OrthoDB" id="9794954at2"/>
<feature type="binding site" evidence="9">
    <location>
        <position position="164"/>
    </location>
    <ligand>
        <name>FMN</name>
        <dbReference type="ChEBI" id="CHEBI:58210"/>
    </ligand>
</feature>
<feature type="binding site" evidence="9">
    <location>
        <position position="21"/>
    </location>
    <ligand>
        <name>FMN</name>
        <dbReference type="ChEBI" id="CHEBI:58210"/>
    </ligand>
</feature>
<evidence type="ECO:0000256" key="9">
    <source>
        <dbReference type="HAMAP-Rule" id="MF_00224"/>
    </source>
</evidence>
<dbReference type="GO" id="GO:0005737">
    <property type="term" value="C:cytoplasm"/>
    <property type="evidence" value="ECO:0007669"/>
    <property type="project" value="UniProtKB-SubCell"/>
</dbReference>
<reference evidence="10 11" key="1">
    <citation type="journal article" date="2019" name="Int. J. Syst. Evol. Microbiol.">
        <title>Capsulimonas corticalis gen. nov., sp. nov., an aerobic capsulated bacterium, of a novel bacterial order, Capsulimonadales ord. nov., of the class Armatimonadia of the phylum Armatimonadetes.</title>
        <authorList>
            <person name="Li J."/>
            <person name="Kudo C."/>
            <person name="Tonouchi A."/>
        </authorList>
    </citation>
    <scope>NUCLEOTIDE SEQUENCE [LARGE SCALE GENOMIC DNA]</scope>
    <source>
        <strain evidence="10 11">AX-7</strain>
    </source>
</reference>
<sequence length="303" mass="31862">MVNTSVKIGKLTLRNPVMTGSGTFGFGSEMSEALDLSALGACVVKSTSREPRLGNPTPRIIETSSGILNAIGLQNGGIDNFIEEKLPFLRQYDVPIIVNLVGYEVADYVYLAERLTEAGGVHALEINISCPNVKHGCDFAVDPKLTFELITALRKATDLTLITKLSPNVTDVVSVGRAAADAGSDALSLINTLLGTAIDIRKRKFRLANVTGGLSGPAIKPIALRMVWQVHQALPNIPLVGMGGIVTANDAIEFLLAGATAVAVGTATFINPTAAIDVANGIEKFLAEQGIDDVNELIGAVTR</sequence>
<feature type="binding site" evidence="9">
    <location>
        <position position="216"/>
    </location>
    <ligand>
        <name>FMN</name>
        <dbReference type="ChEBI" id="CHEBI:58210"/>
    </ligand>
</feature>
<dbReference type="SUPFAM" id="SSF51395">
    <property type="entry name" value="FMN-linked oxidoreductases"/>
    <property type="match status" value="1"/>
</dbReference>
<feature type="binding site" evidence="9">
    <location>
        <position position="127"/>
    </location>
    <ligand>
        <name>FMN</name>
        <dbReference type="ChEBI" id="CHEBI:58210"/>
    </ligand>
</feature>
<evidence type="ECO:0000256" key="1">
    <source>
        <dbReference type="ARBA" id="ARBA00004496"/>
    </source>
</evidence>
<dbReference type="InterPro" id="IPR001295">
    <property type="entry name" value="Dihydroorotate_DH_CS"/>
</dbReference>
<comment type="cofactor">
    <cofactor evidence="9">
        <name>FMN</name>
        <dbReference type="ChEBI" id="CHEBI:58210"/>
    </cofactor>
    <text evidence="9">Binds 1 FMN per subunit.</text>
</comment>
<dbReference type="InterPro" id="IPR012135">
    <property type="entry name" value="Dihydroorotate_DH_1_2"/>
</dbReference>
<dbReference type="GO" id="GO:0004152">
    <property type="term" value="F:dihydroorotate dehydrogenase activity"/>
    <property type="evidence" value="ECO:0007669"/>
    <property type="project" value="UniProtKB-UniRule"/>
</dbReference>
<gene>
    <name evidence="9 10" type="primary">pyrD</name>
    <name evidence="10" type="ORF">CCAX7_39190</name>
</gene>
<keyword evidence="6 9" id="KW-0288">FMN</keyword>